<evidence type="ECO:0000259" key="2">
    <source>
        <dbReference type="Pfam" id="PF00561"/>
    </source>
</evidence>
<dbReference type="EMBL" id="BAABGQ010000004">
    <property type="protein sequence ID" value="GAA4495883.1"/>
    <property type="molecule type" value="Genomic_DNA"/>
</dbReference>
<dbReference type="PANTHER" id="PTHR32268">
    <property type="entry name" value="HOMOSERINE O-ACETYLTRANSFERASE"/>
    <property type="match status" value="1"/>
</dbReference>
<evidence type="ECO:0000313" key="4">
    <source>
        <dbReference type="Proteomes" id="UP001501243"/>
    </source>
</evidence>
<evidence type="ECO:0000313" key="3">
    <source>
        <dbReference type="EMBL" id="GAA4495883.1"/>
    </source>
</evidence>
<protein>
    <submittedName>
        <fullName evidence="3">Alpha/beta fold hydrolase</fullName>
    </submittedName>
</protein>
<dbReference type="InterPro" id="IPR000073">
    <property type="entry name" value="AB_hydrolase_1"/>
</dbReference>
<dbReference type="InterPro" id="IPR008220">
    <property type="entry name" value="HAT_MetX-like"/>
</dbReference>
<proteinExistence type="predicted"/>
<organism evidence="3 4">
    <name type="scientific">Hymenobacter ginsengisoli</name>
    <dbReference type="NCBI Taxonomy" id="1051626"/>
    <lineage>
        <taxon>Bacteria</taxon>
        <taxon>Pseudomonadati</taxon>
        <taxon>Bacteroidota</taxon>
        <taxon>Cytophagia</taxon>
        <taxon>Cytophagales</taxon>
        <taxon>Hymenobacteraceae</taxon>
        <taxon>Hymenobacter</taxon>
    </lineage>
</organism>
<accession>A0ABP8Q408</accession>
<dbReference type="PIRSF" id="PIRSF000443">
    <property type="entry name" value="Homoser_Ac_trans"/>
    <property type="match status" value="1"/>
</dbReference>
<comment type="caution">
    <text evidence="3">The sequence shown here is derived from an EMBL/GenBank/DDBJ whole genome shotgun (WGS) entry which is preliminary data.</text>
</comment>
<dbReference type="Pfam" id="PF00561">
    <property type="entry name" value="Abhydrolase_1"/>
    <property type="match status" value="1"/>
</dbReference>
<keyword evidence="1" id="KW-0808">Transferase</keyword>
<dbReference type="NCBIfam" id="NF005071">
    <property type="entry name" value="PRK06489.1"/>
    <property type="match status" value="1"/>
</dbReference>
<dbReference type="GO" id="GO:0016787">
    <property type="term" value="F:hydrolase activity"/>
    <property type="evidence" value="ECO:0007669"/>
    <property type="project" value="UniProtKB-KW"/>
</dbReference>
<name>A0ABP8Q408_9BACT</name>
<dbReference type="PANTHER" id="PTHR32268:SF11">
    <property type="entry name" value="HOMOSERINE O-ACETYLTRANSFERASE"/>
    <property type="match status" value="1"/>
</dbReference>
<feature type="domain" description="AB hydrolase-1" evidence="2">
    <location>
        <begin position="54"/>
        <end position="293"/>
    </location>
</feature>
<dbReference type="Proteomes" id="UP001501243">
    <property type="component" value="Unassembled WGS sequence"/>
</dbReference>
<gene>
    <name evidence="3" type="ORF">GCM10023172_08360</name>
</gene>
<dbReference type="Gene3D" id="3.40.50.1820">
    <property type="entry name" value="alpha/beta hydrolase"/>
    <property type="match status" value="1"/>
</dbReference>
<dbReference type="InterPro" id="IPR029058">
    <property type="entry name" value="AB_hydrolase_fold"/>
</dbReference>
<reference evidence="4" key="1">
    <citation type="journal article" date="2019" name="Int. J. Syst. Evol. Microbiol.">
        <title>The Global Catalogue of Microorganisms (GCM) 10K type strain sequencing project: providing services to taxonomists for standard genome sequencing and annotation.</title>
        <authorList>
            <consortium name="The Broad Institute Genomics Platform"/>
            <consortium name="The Broad Institute Genome Sequencing Center for Infectious Disease"/>
            <person name="Wu L."/>
            <person name="Ma J."/>
        </authorList>
    </citation>
    <scope>NUCLEOTIDE SEQUENCE [LARGE SCALE GENOMIC DNA]</scope>
    <source>
        <strain evidence="4">JCM 17841</strain>
    </source>
</reference>
<keyword evidence="3" id="KW-0378">Hydrolase</keyword>
<sequence>MAQSPAAPYPTPAAGDFALANFRFASGETLPTLTQHYTTVGQPRRDKAGRITNAVLIMHGTTGAGTSFLSDLFAGHLFGPGQPLDAAKYYVILPDAIGHGKSSKPSDGLRMKFPKYTYDDMVAANYRLLTEKLGVTHLRLVMGTSMGGMETWVWGYQHPGYMDALLPLASLPVEIGGRNRMLRKMAIDLIEMDPAWQGGNYTTEPKVGLAGAASSLIFMTSSPKQMQKLAPTRAQAEAALAQTEARLYKSLDANDFIYQFDASRDYNPAPHLAAIQAPLFAINSADDQVNPPELGILETEIKKVPRGRYILLPITDLTTGHGTHSNPAIWGQYLLELLALTGKPVR</sequence>
<dbReference type="SUPFAM" id="SSF53474">
    <property type="entry name" value="alpha/beta-Hydrolases"/>
    <property type="match status" value="1"/>
</dbReference>
<evidence type="ECO:0000256" key="1">
    <source>
        <dbReference type="ARBA" id="ARBA00022679"/>
    </source>
</evidence>
<keyword evidence="4" id="KW-1185">Reference proteome</keyword>